<evidence type="ECO:0000313" key="2">
    <source>
        <dbReference type="EMBL" id="AUW42724.1"/>
    </source>
</evidence>
<dbReference type="AlphaFoldDB" id="A0A2K9Z394"/>
<sequence>MTTIRTLEDPQLGRFGLLAKAAANGSAFVDTCYEALCHGPEWPPLRSFGNPVNRRRLIIGQLLILAAALAFAAAASPMSTLVAASLIAAAGSTAAYPGYSAVPILNRRDDTRP</sequence>
<keyword evidence="1" id="KW-1133">Transmembrane helix</keyword>
<evidence type="ECO:0000313" key="3">
    <source>
        <dbReference type="Proteomes" id="UP000238523"/>
    </source>
</evidence>
<evidence type="ECO:0000256" key="1">
    <source>
        <dbReference type="SAM" id="Phobius"/>
    </source>
</evidence>
<dbReference type="EMBL" id="CP025012">
    <property type="protein sequence ID" value="AUW42724.1"/>
    <property type="molecule type" value="Genomic_DNA"/>
</dbReference>
<reference evidence="2 3" key="1">
    <citation type="submission" date="2017-11" db="EMBL/GenBank/DDBJ databases">
        <title>Complete genome of Rhizobium leguminosarum Norway, an ineffective micro-symbiont.</title>
        <authorList>
            <person name="Hoffrichter A."/>
            <person name="Liang J."/>
            <person name="Brachmann A."/>
            <person name="Marin M."/>
        </authorList>
    </citation>
    <scope>NUCLEOTIDE SEQUENCE [LARGE SCALE GENOMIC DNA]</scope>
    <source>
        <strain evidence="2 3">Norway</strain>
    </source>
</reference>
<dbReference type="Proteomes" id="UP000238523">
    <property type="component" value="Chromosome"/>
</dbReference>
<name>A0A2K9Z394_RHILE</name>
<accession>A0A2K9Z394</accession>
<protein>
    <submittedName>
        <fullName evidence="2">Uncharacterized protein</fullName>
    </submittedName>
</protein>
<keyword evidence="1" id="KW-0472">Membrane</keyword>
<proteinExistence type="predicted"/>
<feature type="transmembrane region" description="Helical" evidence="1">
    <location>
        <begin position="57"/>
        <end position="75"/>
    </location>
</feature>
<organism evidence="2 3">
    <name type="scientific">Rhizobium leguminosarum</name>
    <dbReference type="NCBI Taxonomy" id="384"/>
    <lineage>
        <taxon>Bacteria</taxon>
        <taxon>Pseudomonadati</taxon>
        <taxon>Pseudomonadota</taxon>
        <taxon>Alphaproteobacteria</taxon>
        <taxon>Hyphomicrobiales</taxon>
        <taxon>Rhizobiaceae</taxon>
        <taxon>Rhizobium/Agrobacterium group</taxon>
        <taxon>Rhizobium</taxon>
    </lineage>
</organism>
<feature type="transmembrane region" description="Helical" evidence="1">
    <location>
        <begin position="81"/>
        <end position="102"/>
    </location>
</feature>
<keyword evidence="1" id="KW-0812">Transmembrane</keyword>
<gene>
    <name evidence="2" type="ORF">CUJ84_Chr002369</name>
</gene>